<proteinExistence type="predicted"/>
<dbReference type="Proteomes" id="UP000011531">
    <property type="component" value="Unassembled WGS sequence"/>
</dbReference>
<comment type="caution">
    <text evidence="2">The sequence shown here is derived from an EMBL/GenBank/DDBJ whole genome shotgun (WGS) entry which is preliminary data.</text>
</comment>
<protein>
    <submittedName>
        <fullName evidence="2">Uncharacterized protein</fullName>
    </submittedName>
</protein>
<dbReference type="EMBL" id="AOIA01000087">
    <property type="protein sequence ID" value="ELY61249.1"/>
    <property type="molecule type" value="Genomic_DNA"/>
</dbReference>
<feature type="non-terminal residue" evidence="2">
    <location>
        <position position="1"/>
    </location>
</feature>
<dbReference type="AlphaFoldDB" id="L9XHM9"/>
<feature type="region of interest" description="Disordered" evidence="1">
    <location>
        <begin position="55"/>
        <end position="129"/>
    </location>
</feature>
<feature type="region of interest" description="Disordered" evidence="1">
    <location>
        <begin position="1"/>
        <end position="37"/>
    </location>
</feature>
<evidence type="ECO:0000313" key="3">
    <source>
        <dbReference type="Proteomes" id="UP000011531"/>
    </source>
</evidence>
<feature type="compositionally biased region" description="Acidic residues" evidence="1">
    <location>
        <begin position="87"/>
        <end position="101"/>
    </location>
</feature>
<feature type="compositionally biased region" description="Basic and acidic residues" evidence="1">
    <location>
        <begin position="11"/>
        <end position="20"/>
    </location>
</feature>
<gene>
    <name evidence="2" type="ORF">C492_09545</name>
</gene>
<reference evidence="2 3" key="1">
    <citation type="journal article" date="2014" name="PLoS Genet.">
        <title>Phylogenetically driven sequencing of extremely halophilic archaea reveals strategies for static and dynamic osmo-response.</title>
        <authorList>
            <person name="Becker E.A."/>
            <person name="Seitzer P.M."/>
            <person name="Tritt A."/>
            <person name="Larsen D."/>
            <person name="Krusor M."/>
            <person name="Yao A.I."/>
            <person name="Wu D."/>
            <person name="Madern D."/>
            <person name="Eisen J.A."/>
            <person name="Darling A.E."/>
            <person name="Facciotti M.T."/>
        </authorList>
    </citation>
    <scope>NUCLEOTIDE SEQUENCE [LARGE SCALE GENOMIC DNA]</scope>
    <source>
        <strain evidence="2 3">DSM 18795</strain>
    </source>
</reference>
<organism evidence="2 3">
    <name type="scientific">Natronococcus jeotgali DSM 18795</name>
    <dbReference type="NCBI Taxonomy" id="1227498"/>
    <lineage>
        <taxon>Archaea</taxon>
        <taxon>Methanobacteriati</taxon>
        <taxon>Methanobacteriota</taxon>
        <taxon>Stenosarchaea group</taxon>
        <taxon>Halobacteria</taxon>
        <taxon>Halobacteriales</taxon>
        <taxon>Natrialbaceae</taxon>
        <taxon>Natronococcus</taxon>
    </lineage>
</organism>
<accession>L9XHM9</accession>
<evidence type="ECO:0000256" key="1">
    <source>
        <dbReference type="SAM" id="MobiDB-lite"/>
    </source>
</evidence>
<keyword evidence="3" id="KW-1185">Reference proteome</keyword>
<sequence length="129" mass="13997">SLMSLSDPSDDLDRIRSAREGDDDSSNGPEIYRCPVEGGSRIVVGDRVSLFSHVAQSSDDDHSGLELNDELEIVEKGESDSSSDSSKEDDDPTVDEPESPDEPERVIWGPGDERASSEPLMNSAADTNW</sequence>
<evidence type="ECO:0000313" key="2">
    <source>
        <dbReference type="EMBL" id="ELY61249.1"/>
    </source>
</evidence>
<name>L9XHM9_9EURY</name>
<dbReference type="RefSeq" id="WP_008422724.1">
    <property type="nucleotide sequence ID" value="NZ_AOIA01000087.1"/>
</dbReference>